<protein>
    <submittedName>
        <fullName evidence="5">C-type lectin domain family 6 member A-like isoform X1</fullName>
    </submittedName>
</protein>
<dbReference type="Pfam" id="PF00059">
    <property type="entry name" value="Lectin_C"/>
    <property type="match status" value="1"/>
</dbReference>
<keyword evidence="2" id="KW-1133">Transmembrane helix</keyword>
<evidence type="ECO:0000313" key="4">
    <source>
        <dbReference type="Proteomes" id="UP000189705"/>
    </source>
</evidence>
<dbReference type="SUPFAM" id="SSF56436">
    <property type="entry name" value="C-type lectin-like"/>
    <property type="match status" value="1"/>
</dbReference>
<dbReference type="Proteomes" id="UP000189705">
    <property type="component" value="Unplaced"/>
</dbReference>
<dbReference type="KEGG" id="asn:112551296"/>
<dbReference type="AlphaFoldDB" id="A0A3Q0H589"/>
<dbReference type="PROSITE" id="PS50041">
    <property type="entry name" value="C_TYPE_LECTIN_2"/>
    <property type="match status" value="1"/>
</dbReference>
<feature type="domain" description="C-type lectin" evidence="3">
    <location>
        <begin position="88"/>
        <end position="217"/>
    </location>
</feature>
<dbReference type="InterPro" id="IPR016187">
    <property type="entry name" value="CTDL_fold"/>
</dbReference>
<name>A0A3Q0H589_ALLSI</name>
<dbReference type="GeneID" id="112551296"/>
<dbReference type="InterPro" id="IPR001304">
    <property type="entry name" value="C-type_lectin-like"/>
</dbReference>
<evidence type="ECO:0000313" key="5">
    <source>
        <dbReference type="RefSeq" id="XP_025067251.1"/>
    </source>
</evidence>
<evidence type="ECO:0000256" key="1">
    <source>
        <dbReference type="ARBA" id="ARBA00004401"/>
    </source>
</evidence>
<dbReference type="Gene3D" id="3.10.100.10">
    <property type="entry name" value="Mannose-Binding Protein A, subunit A"/>
    <property type="match status" value="1"/>
</dbReference>
<accession>A0A3Q0H589</accession>
<proteinExistence type="predicted"/>
<gene>
    <name evidence="5" type="primary">LOC112551296</name>
</gene>
<evidence type="ECO:0000259" key="3">
    <source>
        <dbReference type="PROSITE" id="PS50041"/>
    </source>
</evidence>
<feature type="transmembrane region" description="Helical" evidence="2">
    <location>
        <begin position="24"/>
        <end position="47"/>
    </location>
</feature>
<dbReference type="InParanoid" id="A0A3Q0H589"/>
<dbReference type="PANTHER" id="PTHR45710">
    <property type="entry name" value="C-TYPE LECTIN DOMAIN-CONTAINING PROTEIN 180"/>
    <property type="match status" value="1"/>
</dbReference>
<dbReference type="PANTHER" id="PTHR45710:SF31">
    <property type="entry name" value="EARLY ACTIVATION ANTIGEN CD69"/>
    <property type="match status" value="1"/>
</dbReference>
<organism evidence="4 5">
    <name type="scientific">Alligator sinensis</name>
    <name type="common">Chinese alligator</name>
    <dbReference type="NCBI Taxonomy" id="38654"/>
    <lineage>
        <taxon>Eukaryota</taxon>
        <taxon>Metazoa</taxon>
        <taxon>Chordata</taxon>
        <taxon>Craniata</taxon>
        <taxon>Vertebrata</taxon>
        <taxon>Euteleostomi</taxon>
        <taxon>Archelosauria</taxon>
        <taxon>Archosauria</taxon>
        <taxon>Crocodylia</taxon>
        <taxon>Alligatoridae</taxon>
        <taxon>Alligatorinae</taxon>
        <taxon>Alligator</taxon>
    </lineage>
</organism>
<dbReference type="GO" id="GO:0005886">
    <property type="term" value="C:plasma membrane"/>
    <property type="evidence" value="ECO:0007669"/>
    <property type="project" value="UniProtKB-SubCell"/>
</dbReference>
<comment type="subcellular location">
    <subcellularLocation>
        <location evidence="1">Cell membrane</location>
        <topology evidence="1">Single-pass type II membrane protein</topology>
    </subcellularLocation>
</comment>
<reference evidence="5" key="1">
    <citation type="submission" date="2025-08" db="UniProtKB">
        <authorList>
            <consortium name="RefSeq"/>
        </authorList>
    </citation>
    <scope>IDENTIFICATION</scope>
</reference>
<keyword evidence="2" id="KW-0472">Membrane</keyword>
<dbReference type="RefSeq" id="XP_025067251.1">
    <property type="nucleotide sequence ID" value="XM_025211466.1"/>
</dbReference>
<sequence length="223" mass="25546">MSTEGRPRLGALAKMRGGCPQLNLWTILIPALAFKACVTCGCLVLLFRQSCKEHKTLPQNSAQWHCVLGTPESKERVWRCCPMGWKLFHTSCYYLFSDSRYWDESEKSCMQMGSHLVVINMEAKQDFLLSWLEGTVTAGEGKKSHCLGLYYWAGEGQWHWVDQTPYNQSATFWIPREPNFLPWEKCAVLQVGRRTASSGKRTWNNIRCHKYCHGICETAAVNI</sequence>
<keyword evidence="2" id="KW-0812">Transmembrane</keyword>
<dbReference type="SMART" id="SM00034">
    <property type="entry name" value="CLECT"/>
    <property type="match status" value="1"/>
</dbReference>
<evidence type="ECO:0000256" key="2">
    <source>
        <dbReference type="SAM" id="Phobius"/>
    </source>
</evidence>
<dbReference type="InterPro" id="IPR016186">
    <property type="entry name" value="C-type_lectin-like/link_sf"/>
</dbReference>
<keyword evidence="4" id="KW-1185">Reference proteome</keyword>
<dbReference type="STRING" id="38654.A0A3Q0H589"/>
<dbReference type="InterPro" id="IPR050828">
    <property type="entry name" value="C-type_lectin/matrix_domain"/>
</dbReference>